<dbReference type="InterPro" id="IPR036855">
    <property type="entry name" value="Znf_CCCH_sf"/>
</dbReference>
<evidence type="ECO:0000256" key="4">
    <source>
        <dbReference type="ARBA" id="ARBA00022833"/>
    </source>
</evidence>
<dbReference type="KEGG" id="nta:107805435"/>
<dbReference type="Gene3D" id="2.30.30.1190">
    <property type="match status" value="1"/>
</dbReference>
<keyword evidence="1 5" id="KW-0479">Metal-binding</keyword>
<name>A0A1S4B7N7_TOBAC</name>
<dbReference type="GeneID" id="107805435"/>
<evidence type="ECO:0000313" key="6">
    <source>
        <dbReference type="Proteomes" id="UP000790787"/>
    </source>
</evidence>
<dbReference type="GO" id="GO:0005634">
    <property type="term" value="C:nucleus"/>
    <property type="evidence" value="ECO:0000318"/>
    <property type="project" value="GO_Central"/>
</dbReference>
<dbReference type="InterPro" id="IPR041367">
    <property type="entry name" value="Znf-CCCH_4"/>
</dbReference>
<reference evidence="6" key="1">
    <citation type="journal article" date="2014" name="Nat. Commun.">
        <title>The tobacco genome sequence and its comparison with those of tomato and potato.</title>
        <authorList>
            <person name="Sierro N."/>
            <person name="Battey J.N."/>
            <person name="Ouadi S."/>
            <person name="Bakaher N."/>
            <person name="Bovet L."/>
            <person name="Willig A."/>
            <person name="Goepfert S."/>
            <person name="Peitsch M.C."/>
            <person name="Ivanov N.V."/>
        </authorList>
    </citation>
    <scope>NUCLEOTIDE SEQUENCE [LARGE SCALE GENOMIC DNA]</scope>
</reference>
<dbReference type="Gene3D" id="4.10.1000.10">
    <property type="entry name" value="Zinc finger, CCCH-type"/>
    <property type="match status" value="1"/>
</dbReference>
<dbReference type="PROSITE" id="PS50103">
    <property type="entry name" value="ZF_C3H1"/>
    <property type="match status" value="3"/>
</dbReference>
<evidence type="ECO:0000256" key="3">
    <source>
        <dbReference type="ARBA" id="ARBA00022771"/>
    </source>
</evidence>
<dbReference type="PANTHER" id="PTHR13119">
    <property type="entry name" value="ZINC FINGER CCCH DOMAIN-CONTAINING PROTEI"/>
    <property type="match status" value="1"/>
</dbReference>
<dbReference type="SMART" id="SM00356">
    <property type="entry name" value="ZnF_C3H1"/>
    <property type="match status" value="3"/>
</dbReference>
<organism evidence="6 7">
    <name type="scientific">Nicotiana tabacum</name>
    <name type="common">Common tobacco</name>
    <dbReference type="NCBI Taxonomy" id="4097"/>
    <lineage>
        <taxon>Eukaryota</taxon>
        <taxon>Viridiplantae</taxon>
        <taxon>Streptophyta</taxon>
        <taxon>Embryophyta</taxon>
        <taxon>Tracheophyta</taxon>
        <taxon>Spermatophyta</taxon>
        <taxon>Magnoliopsida</taxon>
        <taxon>eudicotyledons</taxon>
        <taxon>Gunneridae</taxon>
        <taxon>Pentapetalae</taxon>
        <taxon>asterids</taxon>
        <taxon>lamiids</taxon>
        <taxon>Solanales</taxon>
        <taxon>Solanaceae</taxon>
        <taxon>Nicotianoideae</taxon>
        <taxon>Nicotianeae</taxon>
        <taxon>Nicotiana</taxon>
    </lineage>
</organism>
<accession>A0A1S4B7N7</accession>
<dbReference type="STRING" id="4097.A0A1S4B7N7"/>
<dbReference type="AlphaFoldDB" id="A0A1S4B7N7"/>
<dbReference type="RefSeq" id="XP_016484960.1">
    <property type="nucleotide sequence ID" value="XM_016629474.1"/>
</dbReference>
<gene>
    <name evidence="7" type="primary">LOC107805435</name>
</gene>
<dbReference type="OrthoDB" id="411372at2759"/>
<keyword evidence="3 5" id="KW-0863">Zinc-finger</keyword>
<dbReference type="PANTHER" id="PTHR13119:SF12">
    <property type="entry name" value="PROTEIN SUPPRESSOR OF SABLE"/>
    <property type="match status" value="1"/>
</dbReference>
<evidence type="ECO:0000256" key="5">
    <source>
        <dbReference type="PROSITE-ProRule" id="PRU00723"/>
    </source>
</evidence>
<dbReference type="SUPFAM" id="SSF90229">
    <property type="entry name" value="CCCH zinc finger"/>
    <property type="match status" value="1"/>
</dbReference>
<dbReference type="GO" id="GO:0008270">
    <property type="term" value="F:zinc ion binding"/>
    <property type="evidence" value="ECO:0007669"/>
    <property type="project" value="UniProtKB-KW"/>
</dbReference>
<protein>
    <submittedName>
        <fullName evidence="7">Uncharacterized protein LOC107805435 isoform X1</fullName>
    </submittedName>
</protein>
<dbReference type="Pfam" id="PF18044">
    <property type="entry name" value="zf-CCCH_4"/>
    <property type="match status" value="1"/>
</dbReference>
<evidence type="ECO:0000313" key="7">
    <source>
        <dbReference type="RefSeq" id="XP_016484960.2"/>
    </source>
</evidence>
<evidence type="ECO:0000256" key="1">
    <source>
        <dbReference type="ARBA" id="ARBA00022723"/>
    </source>
</evidence>
<keyword evidence="4 5" id="KW-0862">Zinc</keyword>
<proteinExistence type="predicted"/>
<sequence length="900" mass="98170">MENSHIGALNPLQNPFPFPPHRRRPLMSQTYTTLLQILSYNCPTTDSTTEIQKLDVCIDDNGNSKLGKENEVEELVDHHLIRSDNLLVNGPAHKESDNLVVQQGSGDGNEGSSRSGYRDFTGAQMEVDLDLSNRTSDAIQGDKGHARTNDIDDMNRLADKTHSFNDQMVEEPGNRCSTHESEVKESDPVGPVELDKELSIDDVCAAIESCFGADTVAELSQPAEVSGEEIPVPETHLTEEMEHGLRLKEMELETLISSAGATDLSVHVPMSKEIEEGEVSGDFMVFDESDYDIVNDVRDEKKVEAEKYPADIVDLEDFAFDARDNPPQKRDAYASSSIDAVDEDYTSLGGKFIRKFGEEPKDNVEKVFCSKDVETRKFCVYDSILDSGNVAKQVGGDMKLEHLAGFQFGATSAEKAKENKHLIDAAEDADIGKKKKKRGPLTKEKRAKKKAKERIKRAEKNRKLGVKRLKLPPVVKPKVVTYCRHYLKGRCSEGEKCKFSHDTTPLTKSKPCCHFARQSCMKGDDCPFDHQLSKYPCNNYASNGFCSRGADCLFSHEITVKIAAVTSPTASNLELMSPSAPSNSNSLMQINTYGVLHKDVNSSSGSAGLVPGKRTERTVLEPVQKPASCTPKGVTFLSHGKSMQGDARKHEKAGLSSKADDVGKLSCQMIHSKSNNVQKPNGLMKGVSTRTPQGINFLSFGQATSAEPSGGDTYSGLFNMDYGVKKLLPGGMNNSKEAATCAKRDGSVKDDNQANLSASLWSMNQMSTRTPHASAPRGISFLSAEKAAQDISRPNEFNRASSPIQRRPSAAEKTSDEMPFRQSSSLFPAGQTLNQSAQKCSVGIASSSKTPFLANTQPSSIQKALQSTLAFAAKFDLGVKFGTSNGSTNITSSINHSKDR</sequence>
<reference evidence="7" key="2">
    <citation type="submission" date="2025-08" db="UniProtKB">
        <authorList>
            <consortium name="RefSeq"/>
        </authorList>
    </citation>
    <scope>IDENTIFICATION</scope>
    <source>
        <tissue evidence="7">Leaf</tissue>
    </source>
</reference>
<dbReference type="RefSeq" id="XP_016484960.2">
    <property type="nucleotide sequence ID" value="XM_016629474.2"/>
</dbReference>
<dbReference type="Proteomes" id="UP000790787">
    <property type="component" value="Chromosome 13"/>
</dbReference>
<dbReference type="InterPro" id="IPR000571">
    <property type="entry name" value="Znf_CCCH"/>
</dbReference>
<keyword evidence="2" id="KW-0677">Repeat</keyword>
<dbReference type="PaxDb" id="4097-A0A1S4B7N7"/>
<dbReference type="GO" id="GO:0003723">
    <property type="term" value="F:RNA binding"/>
    <property type="evidence" value="ECO:0007669"/>
    <property type="project" value="InterPro"/>
</dbReference>
<dbReference type="InterPro" id="IPR045124">
    <property type="entry name" value="Su(sable)-like"/>
</dbReference>
<keyword evidence="6" id="KW-1185">Reference proteome</keyword>
<evidence type="ECO:0000256" key="2">
    <source>
        <dbReference type="ARBA" id="ARBA00022737"/>
    </source>
</evidence>
<dbReference type="GO" id="GO:0045892">
    <property type="term" value="P:negative regulation of DNA-templated transcription"/>
    <property type="evidence" value="ECO:0007669"/>
    <property type="project" value="InterPro"/>
</dbReference>